<keyword evidence="6" id="KW-1185">Reference proteome</keyword>
<dbReference type="GO" id="GO:1902201">
    <property type="term" value="P:negative regulation of bacterial-type flagellum-dependent cell motility"/>
    <property type="evidence" value="ECO:0007669"/>
    <property type="project" value="TreeGrafter"/>
</dbReference>
<keyword evidence="3" id="KW-1133">Transmembrane helix</keyword>
<keyword evidence="3" id="KW-0812">Transmembrane</keyword>
<dbReference type="PROSITE" id="PS50887">
    <property type="entry name" value="GGDEF"/>
    <property type="match status" value="1"/>
</dbReference>
<evidence type="ECO:0000259" key="4">
    <source>
        <dbReference type="PROSITE" id="PS50887"/>
    </source>
</evidence>
<feature type="transmembrane region" description="Helical" evidence="3">
    <location>
        <begin position="107"/>
        <end position="125"/>
    </location>
</feature>
<dbReference type="Proteomes" id="UP000242432">
    <property type="component" value="Unassembled WGS sequence"/>
</dbReference>
<feature type="transmembrane region" description="Helical" evidence="3">
    <location>
        <begin position="6"/>
        <end position="23"/>
    </location>
</feature>
<dbReference type="GO" id="GO:0005886">
    <property type="term" value="C:plasma membrane"/>
    <property type="evidence" value="ECO:0007669"/>
    <property type="project" value="TreeGrafter"/>
</dbReference>
<feature type="transmembrane region" description="Helical" evidence="3">
    <location>
        <begin position="178"/>
        <end position="195"/>
    </location>
</feature>
<dbReference type="PANTHER" id="PTHR45138">
    <property type="entry name" value="REGULATORY COMPONENTS OF SENSORY TRANSDUCTION SYSTEM"/>
    <property type="match status" value="1"/>
</dbReference>
<dbReference type="GO" id="GO:0052621">
    <property type="term" value="F:diguanylate cyclase activity"/>
    <property type="evidence" value="ECO:0007669"/>
    <property type="project" value="UniProtKB-EC"/>
</dbReference>
<dbReference type="EC" id="2.7.7.65" evidence="1"/>
<dbReference type="PANTHER" id="PTHR45138:SF9">
    <property type="entry name" value="DIGUANYLATE CYCLASE DGCM-RELATED"/>
    <property type="match status" value="1"/>
</dbReference>
<dbReference type="AlphaFoldDB" id="A0A1T4VAL1"/>
<gene>
    <name evidence="5" type="ORF">SAMN02745213_01100</name>
</gene>
<dbReference type="GO" id="GO:0043709">
    <property type="term" value="P:cell adhesion involved in single-species biofilm formation"/>
    <property type="evidence" value="ECO:0007669"/>
    <property type="project" value="TreeGrafter"/>
</dbReference>
<dbReference type="CDD" id="cd01949">
    <property type="entry name" value="GGDEF"/>
    <property type="match status" value="1"/>
</dbReference>
<evidence type="ECO:0000256" key="1">
    <source>
        <dbReference type="ARBA" id="ARBA00012528"/>
    </source>
</evidence>
<organism evidence="5 6">
    <name type="scientific">Succinivibrio dextrinosolvens DSM 3072</name>
    <dbReference type="NCBI Taxonomy" id="1123324"/>
    <lineage>
        <taxon>Bacteria</taxon>
        <taxon>Pseudomonadati</taxon>
        <taxon>Pseudomonadota</taxon>
        <taxon>Gammaproteobacteria</taxon>
        <taxon>Aeromonadales</taxon>
        <taxon>Succinivibrionaceae</taxon>
        <taxon>Succinivibrio</taxon>
    </lineage>
</organism>
<proteinExistence type="predicted"/>
<keyword evidence="3" id="KW-0472">Membrane</keyword>
<accession>A0A1T4VAL1</accession>
<dbReference type="RefSeq" id="WP_078928602.1">
    <property type="nucleotide sequence ID" value="NZ_FUXX01000015.1"/>
</dbReference>
<evidence type="ECO:0000256" key="2">
    <source>
        <dbReference type="ARBA" id="ARBA00034247"/>
    </source>
</evidence>
<comment type="catalytic activity">
    <reaction evidence="2">
        <text>2 GTP = 3',3'-c-di-GMP + 2 diphosphate</text>
        <dbReference type="Rhea" id="RHEA:24898"/>
        <dbReference type="ChEBI" id="CHEBI:33019"/>
        <dbReference type="ChEBI" id="CHEBI:37565"/>
        <dbReference type="ChEBI" id="CHEBI:58805"/>
        <dbReference type="EC" id="2.7.7.65"/>
    </reaction>
</comment>
<dbReference type="EMBL" id="FUXX01000015">
    <property type="protein sequence ID" value="SKA61571.1"/>
    <property type="molecule type" value="Genomic_DNA"/>
</dbReference>
<feature type="domain" description="GGDEF" evidence="4">
    <location>
        <begin position="248"/>
        <end position="381"/>
    </location>
</feature>
<dbReference type="Gene3D" id="3.30.70.270">
    <property type="match status" value="1"/>
</dbReference>
<feature type="transmembrane region" description="Helical" evidence="3">
    <location>
        <begin position="137"/>
        <end position="157"/>
    </location>
</feature>
<dbReference type="InterPro" id="IPR043128">
    <property type="entry name" value="Rev_trsase/Diguanyl_cyclase"/>
</dbReference>
<dbReference type="InterPro" id="IPR029787">
    <property type="entry name" value="Nucleotide_cyclase"/>
</dbReference>
<dbReference type="STRING" id="83771.SAMN02910357_01321"/>
<dbReference type="SMART" id="SM00267">
    <property type="entry name" value="GGDEF"/>
    <property type="match status" value="1"/>
</dbReference>
<dbReference type="Pfam" id="PF00990">
    <property type="entry name" value="GGDEF"/>
    <property type="match status" value="1"/>
</dbReference>
<dbReference type="SUPFAM" id="SSF55073">
    <property type="entry name" value="Nucleotide cyclase"/>
    <property type="match status" value="1"/>
</dbReference>
<evidence type="ECO:0000256" key="3">
    <source>
        <dbReference type="SAM" id="Phobius"/>
    </source>
</evidence>
<feature type="transmembrane region" description="Helical" evidence="3">
    <location>
        <begin position="67"/>
        <end position="87"/>
    </location>
</feature>
<evidence type="ECO:0000313" key="6">
    <source>
        <dbReference type="Proteomes" id="UP000242432"/>
    </source>
</evidence>
<protein>
    <recommendedName>
        <fullName evidence="1">diguanylate cyclase</fullName>
        <ecNumber evidence="1">2.7.7.65</ecNumber>
    </recommendedName>
</protein>
<evidence type="ECO:0000313" key="5">
    <source>
        <dbReference type="EMBL" id="SKA61571.1"/>
    </source>
</evidence>
<dbReference type="InterPro" id="IPR000160">
    <property type="entry name" value="GGDEF_dom"/>
</dbReference>
<dbReference type="InterPro" id="IPR050469">
    <property type="entry name" value="Diguanylate_Cyclase"/>
</dbReference>
<feature type="transmembrane region" description="Helical" evidence="3">
    <location>
        <begin position="35"/>
        <end position="55"/>
    </location>
</feature>
<dbReference type="NCBIfam" id="TIGR00254">
    <property type="entry name" value="GGDEF"/>
    <property type="match status" value="1"/>
</dbReference>
<name>A0A1T4VAL1_9GAMM</name>
<reference evidence="6" key="1">
    <citation type="submission" date="2017-02" db="EMBL/GenBank/DDBJ databases">
        <authorList>
            <person name="Varghese N."/>
            <person name="Submissions S."/>
        </authorList>
    </citation>
    <scope>NUCLEOTIDE SEQUENCE [LARGE SCALE GENOMIC DNA]</scope>
    <source>
        <strain evidence="6">DSM 3072</strain>
    </source>
</reference>
<sequence length="381" mass="43901">MGILAGKLWLLLFSTLMLMPMLYNNIKTEGRTLGVHAIAIISVFFTMLMRVIVVSVSCFNFDYLNPYIFVLIWQLSILVAMVAVFYLVLNELKEKFLRYSNTNDWRYIVPGLFEAALLVLFNFHSMLMDDKREVIDAATSVSLYFIVNFYVIVGAWLCYKSYLYNLDFDIKYIARKHFFYYLVLGIALFVQQIVFDDVEVGFSLAAFLFFNYMTRSRTLISQDPLSGVNNRVSFSKYINNVFINRDHSGAYIVFIDIDHFKQINDTYGHIEGDEAISLVGKTLKSIAGEHNAFVARMGGDEFVLITQTQNEEDVQRIIQSISFELEERLIFSDKKYDVSVSCGYVYAKPNSKNIKELVSKADKQMYKEKLKKKGNPSDAVV</sequence>